<sequence>MPELTPRVGIKKPLGNENVTRQSFNENWDIIDAKVATLGPNGKVPANQLDVDTSEIENELTAHKEEKASITAAGHVQLSNSVISTSEILAATPRAVKTAMDRANQAFQSASEGKAAIASAITAMEVSASPSDTFATLASKIGQIETGKKWAVGSLSSQGTFELTVAGLDFTPSVVIAYTSVNNMFFDYYIAFNPTTAPYPYRYNNNGVISVLSLLKVNDGSNSPTVAVSNGATFSGNGFRFNVEYANSAYDWIAYE</sequence>
<evidence type="ECO:0000313" key="2">
    <source>
        <dbReference type="Proteomes" id="UP000679247"/>
    </source>
</evidence>
<name>A0ABX8FG74_9BACI</name>
<dbReference type="RefSeq" id="WP_214478362.1">
    <property type="nucleotide sequence ID" value="NZ_CP071709.1"/>
</dbReference>
<dbReference type="Proteomes" id="UP000679247">
    <property type="component" value="Chromosome"/>
</dbReference>
<evidence type="ECO:0000313" key="1">
    <source>
        <dbReference type="EMBL" id="QVY62998.1"/>
    </source>
</evidence>
<accession>A0ABX8FG74</accession>
<dbReference type="InterPro" id="IPR005068">
    <property type="entry name" value="Phage_lambda_Stf-r2"/>
</dbReference>
<protein>
    <submittedName>
        <fullName evidence="1">Tail fiber protein</fullName>
    </submittedName>
</protein>
<proteinExistence type="predicted"/>
<dbReference type="Pfam" id="PF03406">
    <property type="entry name" value="Phage_fiber_2"/>
    <property type="match status" value="1"/>
</dbReference>
<keyword evidence="2" id="KW-1185">Reference proteome</keyword>
<organism evidence="1 2">
    <name type="scientific">Cytobacillus gottheilii</name>
    <dbReference type="NCBI Taxonomy" id="859144"/>
    <lineage>
        <taxon>Bacteria</taxon>
        <taxon>Bacillati</taxon>
        <taxon>Bacillota</taxon>
        <taxon>Bacilli</taxon>
        <taxon>Bacillales</taxon>
        <taxon>Bacillaceae</taxon>
        <taxon>Cytobacillus</taxon>
    </lineage>
</organism>
<gene>
    <name evidence="1" type="ORF">J1899_08140</name>
</gene>
<reference evidence="1 2" key="1">
    <citation type="submission" date="2021-03" db="EMBL/GenBank/DDBJ databases">
        <title>The first data on the complete genome of the tetrodotoxin-producing bacterium.</title>
        <authorList>
            <person name="Melnikova D.I."/>
            <person name="Nijland R."/>
            <person name="Magarlamov T.Y."/>
        </authorList>
    </citation>
    <scope>NUCLEOTIDE SEQUENCE [LARGE SCALE GENOMIC DNA]</scope>
    <source>
        <strain evidence="1 2">1839</strain>
    </source>
</reference>
<dbReference type="EMBL" id="CP071709">
    <property type="protein sequence ID" value="QVY62998.1"/>
    <property type="molecule type" value="Genomic_DNA"/>
</dbReference>